<name>A0A4R2N7P9_9BURK</name>
<dbReference type="Proteomes" id="UP000295182">
    <property type="component" value="Unassembled WGS sequence"/>
</dbReference>
<dbReference type="OrthoDB" id="8909065at2"/>
<comment type="caution">
    <text evidence="1">The sequence shown here is derived from an EMBL/GenBank/DDBJ whole genome shotgun (WGS) entry which is preliminary data.</text>
</comment>
<organism evidence="1 2">
    <name type="scientific">Simplicispira metamorpha</name>
    <dbReference type="NCBI Taxonomy" id="80881"/>
    <lineage>
        <taxon>Bacteria</taxon>
        <taxon>Pseudomonadati</taxon>
        <taxon>Pseudomonadota</taxon>
        <taxon>Betaproteobacteria</taxon>
        <taxon>Burkholderiales</taxon>
        <taxon>Comamonadaceae</taxon>
        <taxon>Simplicispira</taxon>
    </lineage>
</organism>
<proteinExistence type="predicted"/>
<dbReference type="EMBL" id="SLXH01000015">
    <property type="protein sequence ID" value="TCP16941.1"/>
    <property type="molecule type" value="Genomic_DNA"/>
</dbReference>
<gene>
    <name evidence="1" type="ORF">EV674_11580</name>
</gene>
<protein>
    <submittedName>
        <fullName evidence="1">Uncharacterized protein</fullName>
    </submittedName>
</protein>
<evidence type="ECO:0000313" key="2">
    <source>
        <dbReference type="Proteomes" id="UP000295182"/>
    </source>
</evidence>
<evidence type="ECO:0000313" key="1">
    <source>
        <dbReference type="EMBL" id="TCP16941.1"/>
    </source>
</evidence>
<dbReference type="RefSeq" id="WP_119014496.1">
    <property type="nucleotide sequence ID" value="NZ_QXNC01000039.1"/>
</dbReference>
<sequence>MTTTTPPPLRAQVLALRRTQSARAVAQALNIPLGTVKAISSRAGITRDNTTLRAFFRLPEIVASACTALQPPVAPPQPVAVTGNKDLDAVLWLRQVVQTGDGALIDKAMQAAERIKTPAKELEKRYGEFLMRESGGNTMRAVFGSMGFADLKGLAERTLDKQARKREALARFGSEQAVFAENVQERFCVDALALVPVVTKGWREYDPAQANAAFAQHQDMAPHTLADCLHELEFWDALYHLRNGWDNAGDDLPEVSARRHYIEAHCLASIRPKTRDEAKAVLRFMAAHEMFDRNETVAVLESLVG</sequence>
<accession>A0A4R2N7P9</accession>
<keyword evidence="2" id="KW-1185">Reference proteome</keyword>
<reference evidence="1 2" key="1">
    <citation type="submission" date="2019-03" db="EMBL/GenBank/DDBJ databases">
        <title>Genomic Encyclopedia of Type Strains, Phase IV (KMG-IV): sequencing the most valuable type-strain genomes for metagenomic binning, comparative biology and taxonomic classification.</title>
        <authorList>
            <person name="Goeker M."/>
        </authorList>
    </citation>
    <scope>NUCLEOTIDE SEQUENCE [LARGE SCALE GENOMIC DNA]</scope>
    <source>
        <strain evidence="1 2">DSM 1837</strain>
    </source>
</reference>
<dbReference type="AlphaFoldDB" id="A0A4R2N7P9"/>